<reference evidence="1" key="1">
    <citation type="submission" date="2018-05" db="EMBL/GenBank/DDBJ databases">
        <authorList>
            <person name="Lanie J.A."/>
            <person name="Ng W.-L."/>
            <person name="Kazmierczak K.M."/>
            <person name="Andrzejewski T.M."/>
            <person name="Davidsen T.M."/>
            <person name="Wayne K.J."/>
            <person name="Tettelin H."/>
            <person name="Glass J.I."/>
            <person name="Rusch D."/>
            <person name="Podicherti R."/>
            <person name="Tsui H.-C.T."/>
            <person name="Winkler M.E."/>
        </authorList>
    </citation>
    <scope>NUCLEOTIDE SEQUENCE</scope>
</reference>
<accession>A0A381WGY1</accession>
<dbReference type="AlphaFoldDB" id="A0A381WGY1"/>
<sequence length="410" mass="43522">MSATTTPQDTDLVMVVDTSDTTMNADGTNTKMTVANLLGGTTQTEMGYVAGLNADAQTQFDAIGAASGTFINTTGNAIANGVTATTQSSSDNSTKIATTAYVDAAAAGGDIGSLSVCTGRITGETAKYVSTTDQASCSTVYFCGPTGGSWRTWLWNGASYVETVYSQLSLSMSGASAGYPYDIFVEYNSGIPILSHSVWSNATTRMTALTMDSLGIIHLTGSQAKRYLGTIHIHTSSTFRDVVYSRGIWNYYNRVPRELLGDGDGTSNWYLQNVDVVRGANNNTTLGDMRVDWIRGLDDGEPVELEVRTVCNTGGGFPWSWSWIGIGIDSTTVNSADINQTVHAYQSGSGGANSYIVGTALYSGYPGLGQHYGQWIESPYPGQVGGTKRGQWFGESAGIYKFGISGKVWC</sequence>
<protein>
    <submittedName>
        <fullName evidence="1">Uncharacterized protein</fullName>
    </submittedName>
</protein>
<evidence type="ECO:0000313" key="1">
    <source>
        <dbReference type="EMBL" id="SVA51338.1"/>
    </source>
</evidence>
<proteinExistence type="predicted"/>
<dbReference type="EMBL" id="UINC01011667">
    <property type="protein sequence ID" value="SVA51338.1"/>
    <property type="molecule type" value="Genomic_DNA"/>
</dbReference>
<name>A0A381WGY1_9ZZZZ</name>
<organism evidence="1">
    <name type="scientific">marine metagenome</name>
    <dbReference type="NCBI Taxonomy" id="408172"/>
    <lineage>
        <taxon>unclassified sequences</taxon>
        <taxon>metagenomes</taxon>
        <taxon>ecological metagenomes</taxon>
    </lineage>
</organism>
<gene>
    <name evidence="1" type="ORF">METZ01_LOCUS104192</name>
</gene>